<keyword evidence="4" id="KW-0997">Cell inner membrane</keyword>
<feature type="transmembrane region" description="Helical" evidence="8">
    <location>
        <begin position="200"/>
        <end position="220"/>
    </location>
</feature>
<keyword evidence="6 8" id="KW-1133">Transmembrane helix</keyword>
<accession>A0ABS4ZDQ8</accession>
<proteinExistence type="inferred from homology"/>
<dbReference type="Proteomes" id="UP001519362">
    <property type="component" value="Unassembled WGS sequence"/>
</dbReference>
<dbReference type="Gene3D" id="1.10.3720.10">
    <property type="entry name" value="MetI-like"/>
    <property type="match status" value="1"/>
</dbReference>
<feature type="transmembrane region" description="Helical" evidence="8">
    <location>
        <begin position="240"/>
        <end position="261"/>
    </location>
</feature>
<keyword evidence="3" id="KW-1003">Cell membrane</keyword>
<keyword evidence="5 8" id="KW-0812">Transmembrane</keyword>
<keyword evidence="7 8" id="KW-0472">Membrane</keyword>
<dbReference type="PROSITE" id="PS50928">
    <property type="entry name" value="ABC_TM1"/>
    <property type="match status" value="1"/>
</dbReference>
<dbReference type="CDD" id="cd06261">
    <property type="entry name" value="TM_PBP2"/>
    <property type="match status" value="1"/>
</dbReference>
<dbReference type="Pfam" id="PF00528">
    <property type="entry name" value="BPD_transp_1"/>
    <property type="match status" value="1"/>
</dbReference>
<dbReference type="RefSeq" id="WP_165132845.1">
    <property type="nucleotide sequence ID" value="NZ_CP049253.1"/>
</dbReference>
<feature type="transmembrane region" description="Helical" evidence="8">
    <location>
        <begin position="97"/>
        <end position="119"/>
    </location>
</feature>
<evidence type="ECO:0000256" key="8">
    <source>
        <dbReference type="RuleBase" id="RU363032"/>
    </source>
</evidence>
<organism evidence="10 11">
    <name type="scientific">Microbacterium amylolyticum</name>
    <dbReference type="NCBI Taxonomy" id="936337"/>
    <lineage>
        <taxon>Bacteria</taxon>
        <taxon>Bacillati</taxon>
        <taxon>Actinomycetota</taxon>
        <taxon>Actinomycetes</taxon>
        <taxon>Micrococcales</taxon>
        <taxon>Microbacteriaceae</taxon>
        <taxon>Microbacterium</taxon>
    </lineage>
</organism>
<comment type="similarity">
    <text evidence="8">Belongs to the binding-protein-dependent transport system permease family.</text>
</comment>
<reference evidence="10 11" key="1">
    <citation type="submission" date="2021-03" db="EMBL/GenBank/DDBJ databases">
        <title>Sequencing the genomes of 1000 actinobacteria strains.</title>
        <authorList>
            <person name="Klenk H.-P."/>
        </authorList>
    </citation>
    <scope>NUCLEOTIDE SEQUENCE [LARGE SCALE GENOMIC DNA]</scope>
    <source>
        <strain evidence="10 11">DSM 24221</strain>
    </source>
</reference>
<comment type="caution">
    <text evidence="10">The sequence shown here is derived from an EMBL/GenBank/DDBJ whole genome shotgun (WGS) entry which is preliminary data.</text>
</comment>
<dbReference type="InterPro" id="IPR000515">
    <property type="entry name" value="MetI-like"/>
</dbReference>
<dbReference type="PANTHER" id="PTHR43357">
    <property type="entry name" value="INNER MEMBRANE ABC TRANSPORTER PERMEASE PROTEIN YDCV"/>
    <property type="match status" value="1"/>
</dbReference>
<feature type="transmembrane region" description="Helical" evidence="8">
    <location>
        <begin position="139"/>
        <end position="159"/>
    </location>
</feature>
<dbReference type="EMBL" id="JAGIOL010000001">
    <property type="protein sequence ID" value="MBP2435419.1"/>
    <property type="molecule type" value="Genomic_DNA"/>
</dbReference>
<evidence type="ECO:0000256" key="6">
    <source>
        <dbReference type="ARBA" id="ARBA00022989"/>
    </source>
</evidence>
<sequence length="290" mass="30640">MARLTSPLRWVPILAVALYLAVPIICSIAFATFPGGSFSLRAFEVLTGDQNLASAALRTLTIAAITIVVLLLTLVPAVVAVHLWAPRLRPLLEVLCTLPLVVPSIALAAGVISLLRWGASQGRGSVPGQISQTLQNPDLPLILVGTYVVLCLPFTFRSIDAGLRTIPLKAIVEGSTILGASTWGTIWRVVLPNIAGPVRFSAFFGTALCFGEFSIAATLSQQTVPVWLFTVSQTDFRASIAVAVLLNLTTWALMLLATVAASRMAPTRVIDDSNTADPAQSASPEKVTAS</sequence>
<evidence type="ECO:0000256" key="5">
    <source>
        <dbReference type="ARBA" id="ARBA00022692"/>
    </source>
</evidence>
<evidence type="ECO:0000256" key="3">
    <source>
        <dbReference type="ARBA" id="ARBA00022475"/>
    </source>
</evidence>
<dbReference type="PANTHER" id="PTHR43357:SF4">
    <property type="entry name" value="INNER MEMBRANE ABC TRANSPORTER PERMEASE PROTEIN YDCV"/>
    <property type="match status" value="1"/>
</dbReference>
<dbReference type="SUPFAM" id="SSF161098">
    <property type="entry name" value="MetI-like"/>
    <property type="match status" value="1"/>
</dbReference>
<protein>
    <submittedName>
        <fullName evidence="10">Spermidine/putrescine transport system permease protein</fullName>
    </submittedName>
</protein>
<gene>
    <name evidence="10" type="ORF">JOF34_000005</name>
</gene>
<keyword evidence="11" id="KW-1185">Reference proteome</keyword>
<feature type="domain" description="ABC transmembrane type-1" evidence="9">
    <location>
        <begin position="56"/>
        <end position="257"/>
    </location>
</feature>
<feature type="transmembrane region" description="Helical" evidence="8">
    <location>
        <begin position="12"/>
        <end position="35"/>
    </location>
</feature>
<evidence type="ECO:0000313" key="10">
    <source>
        <dbReference type="EMBL" id="MBP2435419.1"/>
    </source>
</evidence>
<evidence type="ECO:0000256" key="2">
    <source>
        <dbReference type="ARBA" id="ARBA00022448"/>
    </source>
</evidence>
<evidence type="ECO:0000256" key="7">
    <source>
        <dbReference type="ARBA" id="ARBA00023136"/>
    </source>
</evidence>
<name>A0ABS4ZDQ8_9MICO</name>
<evidence type="ECO:0000259" key="9">
    <source>
        <dbReference type="PROSITE" id="PS50928"/>
    </source>
</evidence>
<evidence type="ECO:0000313" key="11">
    <source>
        <dbReference type="Proteomes" id="UP001519362"/>
    </source>
</evidence>
<evidence type="ECO:0000256" key="4">
    <source>
        <dbReference type="ARBA" id="ARBA00022519"/>
    </source>
</evidence>
<feature type="transmembrane region" description="Helical" evidence="8">
    <location>
        <begin position="55"/>
        <end position="85"/>
    </location>
</feature>
<keyword evidence="2 8" id="KW-0813">Transport</keyword>
<dbReference type="InterPro" id="IPR035906">
    <property type="entry name" value="MetI-like_sf"/>
</dbReference>
<evidence type="ECO:0000256" key="1">
    <source>
        <dbReference type="ARBA" id="ARBA00004429"/>
    </source>
</evidence>
<comment type="subcellular location">
    <subcellularLocation>
        <location evidence="1">Cell inner membrane</location>
        <topology evidence="1">Multi-pass membrane protein</topology>
    </subcellularLocation>
    <subcellularLocation>
        <location evidence="8">Cell membrane</location>
        <topology evidence="8">Multi-pass membrane protein</topology>
    </subcellularLocation>
</comment>